<dbReference type="Pfam" id="PF01018">
    <property type="entry name" value="GTP1_OBG"/>
    <property type="match status" value="2"/>
</dbReference>
<keyword evidence="1" id="KW-0547">Nucleotide-binding</keyword>
<dbReference type="InterPro" id="IPR027417">
    <property type="entry name" value="P-loop_NTPase"/>
</dbReference>
<dbReference type="InterPro" id="IPR031167">
    <property type="entry name" value="G_OBG"/>
</dbReference>
<keyword evidence="6" id="KW-1185">Reference proteome</keyword>
<dbReference type="CDD" id="cd01898">
    <property type="entry name" value="Obg"/>
    <property type="match status" value="1"/>
</dbReference>
<dbReference type="Gene3D" id="2.70.210.12">
    <property type="entry name" value="GTP1/OBG domain"/>
    <property type="match status" value="1"/>
</dbReference>
<feature type="domain" description="OBG-type G" evidence="3">
    <location>
        <begin position="366"/>
        <end position="533"/>
    </location>
</feature>
<dbReference type="GO" id="GO:0005525">
    <property type="term" value="F:GTP binding"/>
    <property type="evidence" value="ECO:0007669"/>
    <property type="project" value="UniProtKB-KW"/>
</dbReference>
<name>A0A1B2JDP8_PICPA</name>
<dbReference type="SUPFAM" id="SSF82051">
    <property type="entry name" value="Obg GTP-binding protein N-terminal domain"/>
    <property type="match status" value="1"/>
</dbReference>
<evidence type="ECO:0000256" key="2">
    <source>
        <dbReference type="ARBA" id="ARBA00023134"/>
    </source>
</evidence>
<dbReference type="PRINTS" id="PR00326">
    <property type="entry name" value="GTP1OBG"/>
</dbReference>
<dbReference type="OrthoDB" id="347018at2759"/>
<evidence type="ECO:0000259" key="3">
    <source>
        <dbReference type="PROSITE" id="PS51710"/>
    </source>
</evidence>
<evidence type="ECO:0000313" key="6">
    <source>
        <dbReference type="Proteomes" id="UP000094565"/>
    </source>
</evidence>
<dbReference type="Proteomes" id="UP000094565">
    <property type="component" value="Chromosome 2"/>
</dbReference>
<dbReference type="SUPFAM" id="SSF52540">
    <property type="entry name" value="P-loop containing nucleoside triphosphate hydrolases"/>
    <property type="match status" value="1"/>
</dbReference>
<evidence type="ECO:0000259" key="4">
    <source>
        <dbReference type="PROSITE" id="PS51883"/>
    </source>
</evidence>
<dbReference type="PROSITE" id="PS51883">
    <property type="entry name" value="OBG"/>
    <property type="match status" value="1"/>
</dbReference>
<accession>A0A1B2JDP8</accession>
<sequence>MYGRVFRRGFSHARYLKSSLESSVPDNAPTQKENMKWLGKVASRSKKSDTELTNDQSTFTVEKLLNPTQESTTPEPYTILKRPDSAEDPFFIISVPASNYFLNSSAFSNLSYNQRPKAESSQPFSDIRVLKLRSGKGGNGAVSFLREANRSKGPPNGGDGGTGGDIYVQTASHMHSLHKLNSRYLAQDGSSGEKNQLDGKRGRDVVIEVPIGTHIQWCPDPIAIRKSQNQKKSLAFHIKAVGEDYLAYKPESIQFFRNSHQPGEGWIFKDRDQEYHMERDFFVKLKKNMTAYDKEQTKAELHNDIFPLEGIDLDSPMKEPLLLLKGGKGGLGNMHFLTDDIRNPRFSKVGRPGLEQTFLFELKLLADLGLVGLPNAGKSTLLRAISNARPRVGHWEFTTLQPTIGTIPMGIDKEPFTVADIPGIIKGASENKGMGISFLRHVERSGGLVFVISLTGENPIKDLEILLAEMTESRLQGKNILVVATKADVEGTKEKFQLLKAYTQENKMEIVPCCAMKNENIEMVIEMMAKCTGKY</sequence>
<dbReference type="EMBL" id="CP014585">
    <property type="protein sequence ID" value="ANZ75888.1"/>
    <property type="molecule type" value="Genomic_DNA"/>
</dbReference>
<dbReference type="GO" id="GO:0005739">
    <property type="term" value="C:mitochondrion"/>
    <property type="evidence" value="ECO:0007669"/>
    <property type="project" value="TreeGrafter"/>
</dbReference>
<dbReference type="InterPro" id="IPR036726">
    <property type="entry name" value="GTP1_OBG_dom_sf"/>
</dbReference>
<proteinExistence type="predicted"/>
<dbReference type="GO" id="GO:0042254">
    <property type="term" value="P:ribosome biogenesis"/>
    <property type="evidence" value="ECO:0007669"/>
    <property type="project" value="UniProtKB-UniRule"/>
</dbReference>
<protein>
    <submittedName>
        <fullName evidence="5">BA75_02805T0</fullName>
    </submittedName>
</protein>
<reference evidence="5 6" key="1">
    <citation type="submission" date="2016-02" db="EMBL/GenBank/DDBJ databases">
        <title>Comparative genomic and transcriptomic foundation for Pichia pastoris.</title>
        <authorList>
            <person name="Love K.R."/>
            <person name="Shah K.A."/>
            <person name="Whittaker C.A."/>
            <person name="Wu J."/>
            <person name="Bartlett M.C."/>
            <person name="Ma D."/>
            <person name="Leeson R.L."/>
            <person name="Priest M."/>
            <person name="Young S.K."/>
            <person name="Love J.C."/>
        </authorList>
    </citation>
    <scope>NUCLEOTIDE SEQUENCE [LARGE SCALE GENOMIC DNA]</scope>
    <source>
        <strain evidence="5 6">ATCC 28485</strain>
    </source>
</reference>
<keyword evidence="2" id="KW-0342">GTP-binding</keyword>
<dbReference type="PROSITE" id="PS51710">
    <property type="entry name" value="G_OBG"/>
    <property type="match status" value="1"/>
</dbReference>
<dbReference type="Gene3D" id="3.40.50.300">
    <property type="entry name" value="P-loop containing nucleotide triphosphate hydrolases"/>
    <property type="match status" value="1"/>
</dbReference>
<dbReference type="InterPro" id="IPR006169">
    <property type="entry name" value="GTP1_OBG_dom"/>
</dbReference>
<dbReference type="InterPro" id="IPR045086">
    <property type="entry name" value="OBG_GTPase"/>
</dbReference>
<feature type="domain" description="Obg" evidence="4">
    <location>
        <begin position="122"/>
        <end position="365"/>
    </location>
</feature>
<dbReference type="Pfam" id="PF01926">
    <property type="entry name" value="MMR_HSR1"/>
    <property type="match status" value="1"/>
</dbReference>
<dbReference type="GO" id="GO:0003924">
    <property type="term" value="F:GTPase activity"/>
    <property type="evidence" value="ECO:0007669"/>
    <property type="project" value="InterPro"/>
</dbReference>
<evidence type="ECO:0000313" key="5">
    <source>
        <dbReference type="EMBL" id="ANZ75888.1"/>
    </source>
</evidence>
<gene>
    <name evidence="5" type="primary">MTG2</name>
    <name evidence="5" type="ORF">ATY40_BA7502805</name>
</gene>
<dbReference type="PANTHER" id="PTHR11702">
    <property type="entry name" value="DEVELOPMENTALLY REGULATED GTP-BINDING PROTEIN-RELATED"/>
    <property type="match status" value="1"/>
</dbReference>
<dbReference type="InterPro" id="IPR006073">
    <property type="entry name" value="GTP-bd"/>
</dbReference>
<organism evidence="5 6">
    <name type="scientific">Komagataella pastoris</name>
    <name type="common">Yeast</name>
    <name type="synonym">Pichia pastoris</name>
    <dbReference type="NCBI Taxonomy" id="4922"/>
    <lineage>
        <taxon>Eukaryota</taxon>
        <taxon>Fungi</taxon>
        <taxon>Dikarya</taxon>
        <taxon>Ascomycota</taxon>
        <taxon>Saccharomycotina</taxon>
        <taxon>Pichiomycetes</taxon>
        <taxon>Pichiales</taxon>
        <taxon>Pichiaceae</taxon>
        <taxon>Komagataella</taxon>
    </lineage>
</organism>
<dbReference type="PANTHER" id="PTHR11702:SF31">
    <property type="entry name" value="MITOCHONDRIAL RIBOSOME-ASSOCIATED GTPASE 2"/>
    <property type="match status" value="1"/>
</dbReference>
<evidence type="ECO:0000256" key="1">
    <source>
        <dbReference type="ARBA" id="ARBA00022741"/>
    </source>
</evidence>
<dbReference type="AlphaFoldDB" id="A0A1B2JDP8"/>